<protein>
    <recommendedName>
        <fullName evidence="3">DNA-binding protein</fullName>
    </recommendedName>
</protein>
<dbReference type="Proteomes" id="UP001519332">
    <property type="component" value="Unassembled WGS sequence"/>
</dbReference>
<sequence>MFEYECRRAAEEIRTASDRLRKLGRKAAPGVWRVAPGGDTIRVLGRDNQEIAVLTGLWAPSTATYLTAVSPTTAYNLAELMWLSESVVRKGEMPYRLREAMLTLAKGL</sequence>
<organism evidence="1 2">
    <name type="scientific">Kibdelosporangium banguiense</name>
    <dbReference type="NCBI Taxonomy" id="1365924"/>
    <lineage>
        <taxon>Bacteria</taxon>
        <taxon>Bacillati</taxon>
        <taxon>Actinomycetota</taxon>
        <taxon>Actinomycetes</taxon>
        <taxon>Pseudonocardiales</taxon>
        <taxon>Pseudonocardiaceae</taxon>
        <taxon>Kibdelosporangium</taxon>
    </lineage>
</organism>
<reference evidence="1 2" key="1">
    <citation type="submission" date="2021-03" db="EMBL/GenBank/DDBJ databases">
        <title>Sequencing the genomes of 1000 actinobacteria strains.</title>
        <authorList>
            <person name="Klenk H.-P."/>
        </authorList>
    </citation>
    <scope>NUCLEOTIDE SEQUENCE [LARGE SCALE GENOMIC DNA]</scope>
    <source>
        <strain evidence="1 2">DSM 46670</strain>
    </source>
</reference>
<name>A0ABS4T9E7_9PSEU</name>
<evidence type="ECO:0008006" key="3">
    <source>
        <dbReference type="Google" id="ProtNLM"/>
    </source>
</evidence>
<dbReference type="RefSeq" id="WP_209635673.1">
    <property type="nucleotide sequence ID" value="NZ_JAGINW010000001.1"/>
</dbReference>
<proteinExistence type="predicted"/>
<evidence type="ECO:0000313" key="2">
    <source>
        <dbReference type="Proteomes" id="UP001519332"/>
    </source>
</evidence>
<evidence type="ECO:0000313" key="1">
    <source>
        <dbReference type="EMBL" id="MBP2321049.1"/>
    </source>
</evidence>
<gene>
    <name evidence="1" type="ORF">JOF56_001434</name>
</gene>
<comment type="caution">
    <text evidence="1">The sequence shown here is derived from an EMBL/GenBank/DDBJ whole genome shotgun (WGS) entry which is preliminary data.</text>
</comment>
<keyword evidence="2" id="KW-1185">Reference proteome</keyword>
<dbReference type="EMBL" id="JAGINW010000001">
    <property type="protein sequence ID" value="MBP2321049.1"/>
    <property type="molecule type" value="Genomic_DNA"/>
</dbReference>
<accession>A0ABS4T9E7</accession>